<name>H2Z975_CIOSA</name>
<dbReference type="eggNOG" id="KOG3326">
    <property type="taxonomic scope" value="Eukaryota"/>
</dbReference>
<comment type="subunit">
    <text evidence="4">Interacts with the flavoprotein subunit within the SDH catalytic dimer.</text>
</comment>
<keyword evidence="3 4" id="KW-0143">Chaperone</keyword>
<reference evidence="6" key="1">
    <citation type="submission" date="2003-08" db="EMBL/GenBank/DDBJ databases">
        <authorList>
            <person name="Birren B."/>
            <person name="Nusbaum C."/>
            <person name="Abebe A."/>
            <person name="Abouelleil A."/>
            <person name="Adekoya E."/>
            <person name="Ait-zahra M."/>
            <person name="Allen N."/>
            <person name="Allen T."/>
            <person name="An P."/>
            <person name="Anderson M."/>
            <person name="Anderson S."/>
            <person name="Arachchi H."/>
            <person name="Armbruster J."/>
            <person name="Bachantsang P."/>
            <person name="Baldwin J."/>
            <person name="Barry A."/>
            <person name="Bayul T."/>
            <person name="Blitshsteyn B."/>
            <person name="Bloom T."/>
            <person name="Blye J."/>
            <person name="Boguslavskiy L."/>
            <person name="Borowsky M."/>
            <person name="Boukhgalter B."/>
            <person name="Brunache A."/>
            <person name="Butler J."/>
            <person name="Calixte N."/>
            <person name="Calvo S."/>
            <person name="Camarata J."/>
            <person name="Campo K."/>
            <person name="Chang J."/>
            <person name="Cheshatsang Y."/>
            <person name="Citroen M."/>
            <person name="Collymore A."/>
            <person name="Considine T."/>
            <person name="Cook A."/>
            <person name="Cooke P."/>
            <person name="Corum B."/>
            <person name="Cuomo C."/>
            <person name="David R."/>
            <person name="Dawoe T."/>
            <person name="Degray S."/>
            <person name="Dodge S."/>
            <person name="Dooley K."/>
            <person name="Dorje P."/>
            <person name="Dorjee K."/>
            <person name="Dorris L."/>
            <person name="Duffey N."/>
            <person name="Dupes A."/>
            <person name="Elkins T."/>
            <person name="Engels R."/>
            <person name="Erickson J."/>
            <person name="Farina A."/>
            <person name="Faro S."/>
            <person name="Ferreira P."/>
            <person name="Fischer H."/>
            <person name="Fitzgerald M."/>
            <person name="Foley K."/>
            <person name="Gage D."/>
            <person name="Galagan J."/>
            <person name="Gearin G."/>
            <person name="Gnerre S."/>
            <person name="Gnirke A."/>
            <person name="Goyette A."/>
            <person name="Graham J."/>
            <person name="Grandbois E."/>
            <person name="Gyaltsen K."/>
            <person name="Hafez N."/>
            <person name="Hagopian D."/>
            <person name="Hagos B."/>
            <person name="Hall J."/>
            <person name="Hatcher B."/>
            <person name="Heller A."/>
            <person name="Higgins H."/>
            <person name="Honan T."/>
            <person name="Horn A."/>
            <person name="Houde N."/>
            <person name="Hughes L."/>
            <person name="Hulme W."/>
            <person name="Husby E."/>
            <person name="Iliev I."/>
            <person name="Jaffe D."/>
            <person name="Jones C."/>
            <person name="Kamal M."/>
            <person name="Kamat A."/>
            <person name="Kamvysselis M."/>
            <person name="Karlsson E."/>
            <person name="Kells C."/>
            <person name="Kieu A."/>
            <person name="Kisner P."/>
            <person name="Kodira C."/>
            <person name="Kulbokas E."/>
            <person name="Labutti K."/>
            <person name="Lama D."/>
            <person name="Landers T."/>
            <person name="Leger J."/>
            <person name="Levine S."/>
            <person name="Lewis D."/>
            <person name="Lewis T."/>
            <person name="Lindblad-toh K."/>
            <person name="Liu X."/>
            <person name="Lokyitsang T."/>
            <person name="Lokyitsang Y."/>
            <person name="Lucien O."/>
            <person name="Lui A."/>
            <person name="Ma L.J."/>
            <person name="Mabbitt R."/>
            <person name="Macdonald J."/>
            <person name="Maclean C."/>
            <person name="Major J."/>
            <person name="Manning J."/>
            <person name="Marabella R."/>
            <person name="Maru K."/>
            <person name="Matthews C."/>
            <person name="Mauceli E."/>
            <person name="Mccarthy M."/>
            <person name="Mcdonough S."/>
            <person name="Mcghee T."/>
            <person name="Meldrim J."/>
            <person name="Meneus L."/>
            <person name="Mesirov J."/>
            <person name="Mihalev A."/>
            <person name="Mihova T."/>
            <person name="Mikkelsen T."/>
            <person name="Mlenga V."/>
            <person name="Moru K."/>
            <person name="Mozes J."/>
            <person name="Mulrain L."/>
            <person name="Munson G."/>
            <person name="Naylor J."/>
            <person name="Newes C."/>
            <person name="Nguyen C."/>
            <person name="Nguyen N."/>
            <person name="Nguyen T."/>
            <person name="Nicol R."/>
            <person name="Nielsen C."/>
            <person name="Nizzari M."/>
            <person name="Norbu C."/>
            <person name="Norbu N."/>
            <person name="O'donnell P."/>
            <person name="Okoawo O."/>
            <person name="O'leary S."/>
            <person name="Omotosho B."/>
            <person name="O'neill K."/>
            <person name="Osman S."/>
            <person name="Parker S."/>
            <person name="Perrin D."/>
            <person name="Phunkhang P."/>
            <person name="Piqani B."/>
            <person name="Purcell S."/>
            <person name="Rachupka T."/>
            <person name="Ramasamy U."/>
            <person name="Rameau R."/>
            <person name="Ray V."/>
            <person name="Raymond C."/>
            <person name="Retta R."/>
            <person name="Richardson S."/>
            <person name="Rise C."/>
            <person name="Rodriguez J."/>
            <person name="Rogers J."/>
            <person name="Rogov P."/>
            <person name="Rutman M."/>
            <person name="Schupbach R."/>
            <person name="Seaman C."/>
            <person name="Settipalli S."/>
            <person name="Sharpe T."/>
            <person name="Sheridan J."/>
            <person name="Sherpa N."/>
            <person name="Shi J."/>
            <person name="Smirnov S."/>
            <person name="Smith C."/>
            <person name="Sougnez C."/>
            <person name="Spencer B."/>
            <person name="Stalker J."/>
            <person name="Stange-thomann N."/>
            <person name="Stavropoulos S."/>
            <person name="Stetson K."/>
            <person name="Stone C."/>
            <person name="Stone S."/>
            <person name="Stubbs M."/>
            <person name="Talamas J."/>
            <person name="Tchuinga P."/>
            <person name="Tenzing P."/>
            <person name="Tesfaye S."/>
            <person name="Theodore J."/>
            <person name="Thoulutsang Y."/>
            <person name="Topham K."/>
            <person name="Towey S."/>
            <person name="Tsamla T."/>
            <person name="Tsomo N."/>
            <person name="Vallee D."/>
            <person name="Vassiliev H."/>
            <person name="Venkataraman V."/>
            <person name="Vinson J."/>
            <person name="Vo A."/>
            <person name="Wade C."/>
            <person name="Wang S."/>
            <person name="Wangchuk T."/>
            <person name="Wangdi T."/>
            <person name="Whittaker C."/>
            <person name="Wilkinson J."/>
            <person name="Wu Y."/>
            <person name="Wyman D."/>
            <person name="Yadav S."/>
            <person name="Yang S."/>
            <person name="Yang X."/>
            <person name="Yeager S."/>
            <person name="Yee E."/>
            <person name="Young G."/>
            <person name="Zainoun J."/>
            <person name="Zembeck L."/>
            <person name="Zimmer A."/>
            <person name="Zody M."/>
            <person name="Lander E."/>
        </authorList>
    </citation>
    <scope>NUCLEOTIDE SEQUENCE [LARGE SCALE GENOMIC DNA]</scope>
</reference>
<dbReference type="PANTHER" id="PTHR12469:SF2">
    <property type="entry name" value="SUCCINATE DEHYDROGENASE ASSEMBLY FACTOR 2, MITOCHONDRIAL"/>
    <property type="match status" value="1"/>
</dbReference>
<evidence type="ECO:0000256" key="2">
    <source>
        <dbReference type="ARBA" id="ARBA00023128"/>
    </source>
</evidence>
<evidence type="ECO:0000256" key="1">
    <source>
        <dbReference type="ARBA" id="ARBA00004305"/>
    </source>
</evidence>
<protein>
    <recommendedName>
        <fullName evidence="4">Succinate dehydrogenase assembly factor 2, mitochondrial</fullName>
        <shortName evidence="4">SDH assembly factor 2</shortName>
        <shortName evidence="4">SDHAF2</shortName>
    </recommendedName>
</protein>
<evidence type="ECO:0000256" key="4">
    <source>
        <dbReference type="HAMAP-Rule" id="MF_03057"/>
    </source>
</evidence>
<dbReference type="InParanoid" id="H2Z975"/>
<dbReference type="Proteomes" id="UP000007875">
    <property type="component" value="Unassembled WGS sequence"/>
</dbReference>
<dbReference type="Ensembl" id="ENSCSAVT00000014304.1">
    <property type="protein sequence ID" value="ENSCSAVP00000014140.1"/>
    <property type="gene ID" value="ENSCSAVG00000008295.1"/>
</dbReference>
<comment type="function">
    <text evidence="4">Plays an essential role in the assembly of succinate dehydrogenase (SDH), an enzyme complex (also referred to as respiratory complex II) that is a component of both the tricarboxylic acid (TCA) cycle and the mitochondrial electron transport chain, and which couples the oxidation of succinate to fumarate with the reduction of ubiquinone (coenzyme Q) to ubiquinol. Required for flavinylation (covalent attachment of FAD) of the flavoprotein subunit of the SDH catalytic dimer.</text>
</comment>
<dbReference type="InterPro" id="IPR005631">
    <property type="entry name" value="SDH"/>
</dbReference>
<reference evidence="5" key="2">
    <citation type="submission" date="2025-08" db="UniProtKB">
        <authorList>
            <consortium name="Ensembl"/>
        </authorList>
    </citation>
    <scope>IDENTIFICATION</scope>
</reference>
<keyword evidence="2 4" id="KW-0496">Mitochondrion</keyword>
<reference evidence="5" key="3">
    <citation type="submission" date="2025-09" db="UniProtKB">
        <authorList>
            <consortium name="Ensembl"/>
        </authorList>
    </citation>
    <scope>IDENTIFICATION</scope>
</reference>
<comment type="similarity">
    <text evidence="4">Belongs to the SDHAF2 family.</text>
</comment>
<organism evidence="5 6">
    <name type="scientific">Ciona savignyi</name>
    <name type="common">Pacific transparent sea squirt</name>
    <dbReference type="NCBI Taxonomy" id="51511"/>
    <lineage>
        <taxon>Eukaryota</taxon>
        <taxon>Metazoa</taxon>
        <taxon>Chordata</taxon>
        <taxon>Tunicata</taxon>
        <taxon>Ascidiacea</taxon>
        <taxon>Phlebobranchia</taxon>
        <taxon>Cionidae</taxon>
        <taxon>Ciona</taxon>
    </lineage>
</organism>
<dbReference type="GO" id="GO:0005759">
    <property type="term" value="C:mitochondrial matrix"/>
    <property type="evidence" value="ECO:0007669"/>
    <property type="project" value="UniProtKB-SubCell"/>
</dbReference>
<evidence type="ECO:0000256" key="3">
    <source>
        <dbReference type="ARBA" id="ARBA00023186"/>
    </source>
</evidence>
<dbReference type="InterPro" id="IPR028882">
    <property type="entry name" value="SDHAF2"/>
</dbReference>
<dbReference type="Gene3D" id="1.10.150.250">
    <property type="entry name" value="Flavinator of succinate dehydrogenase"/>
    <property type="match status" value="1"/>
</dbReference>
<dbReference type="InterPro" id="IPR036714">
    <property type="entry name" value="SDH_sf"/>
</dbReference>
<evidence type="ECO:0000313" key="6">
    <source>
        <dbReference type="Proteomes" id="UP000007875"/>
    </source>
</evidence>
<keyword evidence="6" id="KW-1185">Reference proteome</keyword>
<dbReference type="HOGENOM" id="CLU_103054_0_3_1"/>
<dbReference type="OMA" id="DIFQWIV"/>
<dbReference type="GeneTree" id="ENSGT00390000001149"/>
<evidence type="ECO:0000313" key="5">
    <source>
        <dbReference type="Ensembl" id="ENSCSAVP00000014140.1"/>
    </source>
</evidence>
<dbReference type="FunCoup" id="H2Z975">
    <property type="interactions" value="37"/>
</dbReference>
<dbReference type="GO" id="GO:0006121">
    <property type="term" value="P:mitochondrial electron transport, succinate to ubiquinone"/>
    <property type="evidence" value="ECO:0007669"/>
    <property type="project" value="UniProtKB-UniRule"/>
</dbReference>
<accession>H2Z975</accession>
<dbReference type="STRING" id="51511.ENSCSAVP00000014140"/>
<dbReference type="GO" id="GO:0034553">
    <property type="term" value="P:mitochondrial respiratory chain complex II assembly"/>
    <property type="evidence" value="ECO:0007669"/>
    <property type="project" value="TreeGrafter"/>
</dbReference>
<dbReference type="GO" id="GO:0006099">
    <property type="term" value="P:tricarboxylic acid cycle"/>
    <property type="evidence" value="ECO:0007669"/>
    <property type="project" value="TreeGrafter"/>
</dbReference>
<dbReference type="HAMAP" id="MF_03057">
    <property type="entry name" value="SDHAF2"/>
    <property type="match status" value="1"/>
</dbReference>
<dbReference type="FunFam" id="1.10.150.250:FF:000002">
    <property type="entry name" value="Succinate dehydrogenase assembly factor 2, mitochondrial"/>
    <property type="match status" value="1"/>
</dbReference>
<dbReference type="PANTHER" id="PTHR12469">
    <property type="entry name" value="PROTEIN EMI5 HOMOLOG, MITOCHONDRIAL"/>
    <property type="match status" value="1"/>
</dbReference>
<dbReference type="Pfam" id="PF03937">
    <property type="entry name" value="Sdh5"/>
    <property type="match status" value="1"/>
</dbReference>
<comment type="subcellular location">
    <subcellularLocation>
        <location evidence="1 4">Mitochondrion matrix</location>
    </subcellularLocation>
</comment>
<dbReference type="AlphaFoldDB" id="H2Z975"/>
<dbReference type="SUPFAM" id="SSF109910">
    <property type="entry name" value="YgfY-like"/>
    <property type="match status" value="1"/>
</dbReference>
<sequence>MNLLQLTFLQIPRKEYMNESVTKKRARLYWQSRKRGISENCLIFSTFSAKYLNNFSEDQIDIYDKILNQPDNDWELYYWMVGAKPVPQEYQSEIMTMLQDHCRQKY</sequence>
<dbReference type="GO" id="GO:0010719">
    <property type="term" value="P:negative regulation of epithelial to mesenchymal transition"/>
    <property type="evidence" value="ECO:0007669"/>
    <property type="project" value="UniProtKB-ARBA"/>
</dbReference>
<proteinExistence type="inferred from homology"/>